<dbReference type="OrthoDB" id="9785995at2"/>
<dbReference type="InterPro" id="IPR050078">
    <property type="entry name" value="Ribosomal_L11_MeTrfase_PrmA"/>
</dbReference>
<evidence type="ECO:0000313" key="8">
    <source>
        <dbReference type="Proteomes" id="UP000320160"/>
    </source>
</evidence>
<dbReference type="EC" id="2.1.1.-" evidence="6"/>
<dbReference type="Proteomes" id="UP000320160">
    <property type="component" value="Unassembled WGS sequence"/>
</dbReference>
<dbReference type="PANTHER" id="PTHR43648:SF1">
    <property type="entry name" value="ELECTRON TRANSFER FLAVOPROTEIN BETA SUBUNIT LYSINE METHYLTRANSFERASE"/>
    <property type="match status" value="1"/>
</dbReference>
<evidence type="ECO:0000256" key="5">
    <source>
        <dbReference type="ARBA" id="ARBA00022691"/>
    </source>
</evidence>
<evidence type="ECO:0000256" key="3">
    <source>
        <dbReference type="ARBA" id="ARBA00022603"/>
    </source>
</evidence>
<feature type="binding site" evidence="6">
    <location>
        <position position="216"/>
    </location>
    <ligand>
        <name>S-adenosyl-L-methionine</name>
        <dbReference type="ChEBI" id="CHEBI:59789"/>
    </ligand>
</feature>
<sequence>MDEWLAFLDPIPSIVADEMEAFNDTKWRIEAYFPEEPDKAAVELIQSRLPSASKAKPLITKLPDEDWVVMSQQGLKPVHAGRFYVHTSANKDEVPKGSVPINIEASRAFGTGGHETTSGCLSMLDKLKCMGKRFNLIADIGTGTGLLTFAASHLWPRAYLTASDIDPVSIDVTRDNALLNGYALGSGPGQIALCVAAGTDHPIIQQRAPYDLIIANILAGPLIELAPSLARIIRGGGALILAGLLNTQAESVIGAYRKLGFRLEVRRDTGDWPCLLLVKRKRFGWQRPIRADGRTSQPPGDFGTW</sequence>
<dbReference type="InterPro" id="IPR004498">
    <property type="entry name" value="Ribosomal_PrmA_MeTrfase"/>
</dbReference>
<dbReference type="InterPro" id="IPR029063">
    <property type="entry name" value="SAM-dependent_MTases_sf"/>
</dbReference>
<feature type="binding site" evidence="6">
    <location>
        <position position="117"/>
    </location>
    <ligand>
        <name>S-adenosyl-L-methionine</name>
        <dbReference type="ChEBI" id="CHEBI:59789"/>
    </ligand>
</feature>
<keyword evidence="3 6" id="KW-0489">Methyltransferase</keyword>
<dbReference type="AlphaFoldDB" id="A0A553WL43"/>
<keyword evidence="8" id="KW-1185">Reference proteome</keyword>
<dbReference type="GO" id="GO:0032259">
    <property type="term" value="P:methylation"/>
    <property type="evidence" value="ECO:0007669"/>
    <property type="project" value="UniProtKB-KW"/>
</dbReference>
<keyword evidence="7" id="KW-0689">Ribosomal protein</keyword>
<organism evidence="7 8">
    <name type="scientific">Sphingorhabdus contaminans</name>
    <dbReference type="NCBI Taxonomy" id="1343899"/>
    <lineage>
        <taxon>Bacteria</taxon>
        <taxon>Pseudomonadati</taxon>
        <taxon>Pseudomonadota</taxon>
        <taxon>Alphaproteobacteria</taxon>
        <taxon>Sphingomonadales</taxon>
        <taxon>Sphingomonadaceae</taxon>
        <taxon>Sphingorhabdus</taxon>
    </lineage>
</organism>
<dbReference type="Gene3D" id="3.40.50.150">
    <property type="entry name" value="Vaccinia Virus protein VP39"/>
    <property type="match status" value="1"/>
</dbReference>
<keyword evidence="7" id="KW-0687">Ribonucleoprotein</keyword>
<dbReference type="GO" id="GO:0008276">
    <property type="term" value="F:protein methyltransferase activity"/>
    <property type="evidence" value="ECO:0007669"/>
    <property type="project" value="UniProtKB-UniRule"/>
</dbReference>
<gene>
    <name evidence="6" type="primary">prmA</name>
    <name evidence="7" type="ORF">FOM92_03615</name>
</gene>
<dbReference type="SUPFAM" id="SSF53335">
    <property type="entry name" value="S-adenosyl-L-methionine-dependent methyltransferases"/>
    <property type="match status" value="1"/>
</dbReference>
<dbReference type="RefSeq" id="WP_143776301.1">
    <property type="nucleotide sequence ID" value="NZ_VKKU01000001.1"/>
</dbReference>
<dbReference type="GO" id="GO:0005737">
    <property type="term" value="C:cytoplasm"/>
    <property type="evidence" value="ECO:0007669"/>
    <property type="project" value="UniProtKB-SubCell"/>
</dbReference>
<protein>
    <recommendedName>
        <fullName evidence="6">Ribosomal protein L11 methyltransferase</fullName>
        <shortName evidence="6">L11 Mtase</shortName>
        <ecNumber evidence="6">2.1.1.-</ecNumber>
    </recommendedName>
</protein>
<keyword evidence="5 6" id="KW-0949">S-adenosyl-L-methionine</keyword>
<evidence type="ECO:0000313" key="7">
    <source>
        <dbReference type="EMBL" id="TSB05386.1"/>
    </source>
</evidence>
<evidence type="ECO:0000256" key="6">
    <source>
        <dbReference type="HAMAP-Rule" id="MF_00735"/>
    </source>
</evidence>
<proteinExistence type="inferred from homology"/>
<comment type="caution">
    <text evidence="7">The sequence shown here is derived from an EMBL/GenBank/DDBJ whole genome shotgun (WGS) entry which is preliminary data.</text>
</comment>
<feature type="binding site" evidence="6">
    <location>
        <position position="141"/>
    </location>
    <ligand>
        <name>S-adenosyl-L-methionine</name>
        <dbReference type="ChEBI" id="CHEBI:59789"/>
    </ligand>
</feature>
<dbReference type="HAMAP" id="MF_00735">
    <property type="entry name" value="Methyltr_PrmA"/>
    <property type="match status" value="1"/>
</dbReference>
<evidence type="ECO:0000256" key="1">
    <source>
        <dbReference type="ARBA" id="ARBA00009741"/>
    </source>
</evidence>
<comment type="function">
    <text evidence="6">Methylates ribosomal protein L11.</text>
</comment>
<dbReference type="EMBL" id="VKKU01000001">
    <property type="protein sequence ID" value="TSB05386.1"/>
    <property type="molecule type" value="Genomic_DNA"/>
</dbReference>
<evidence type="ECO:0000256" key="2">
    <source>
        <dbReference type="ARBA" id="ARBA00022490"/>
    </source>
</evidence>
<feature type="binding site" evidence="6">
    <location>
        <position position="164"/>
    </location>
    <ligand>
        <name>S-adenosyl-L-methionine</name>
        <dbReference type="ChEBI" id="CHEBI:59789"/>
    </ligand>
</feature>
<comment type="similarity">
    <text evidence="1 6">Belongs to the methyltransferase superfamily. PrmA family.</text>
</comment>
<dbReference type="GO" id="GO:0005840">
    <property type="term" value="C:ribosome"/>
    <property type="evidence" value="ECO:0007669"/>
    <property type="project" value="UniProtKB-KW"/>
</dbReference>
<dbReference type="Pfam" id="PF06325">
    <property type="entry name" value="PrmA"/>
    <property type="match status" value="1"/>
</dbReference>
<dbReference type="CDD" id="cd02440">
    <property type="entry name" value="AdoMet_MTases"/>
    <property type="match status" value="1"/>
</dbReference>
<keyword evidence="4 6" id="KW-0808">Transferase</keyword>
<comment type="catalytic activity">
    <reaction evidence="6">
        <text>L-lysyl-[protein] + 3 S-adenosyl-L-methionine = N(6),N(6),N(6)-trimethyl-L-lysyl-[protein] + 3 S-adenosyl-L-homocysteine + 3 H(+)</text>
        <dbReference type="Rhea" id="RHEA:54192"/>
        <dbReference type="Rhea" id="RHEA-COMP:9752"/>
        <dbReference type="Rhea" id="RHEA-COMP:13826"/>
        <dbReference type="ChEBI" id="CHEBI:15378"/>
        <dbReference type="ChEBI" id="CHEBI:29969"/>
        <dbReference type="ChEBI" id="CHEBI:57856"/>
        <dbReference type="ChEBI" id="CHEBI:59789"/>
        <dbReference type="ChEBI" id="CHEBI:61961"/>
    </reaction>
</comment>
<name>A0A553WL43_9SPHN</name>
<reference evidence="7 8" key="1">
    <citation type="submission" date="2019-07" db="EMBL/GenBank/DDBJ databases">
        <authorList>
            <person name="Park M."/>
        </authorList>
    </citation>
    <scope>NUCLEOTIDE SEQUENCE [LARGE SCALE GENOMIC DNA]</scope>
    <source>
        <strain evidence="7 8">KCTC32445</strain>
    </source>
</reference>
<accession>A0A553WL43</accession>
<comment type="subcellular location">
    <subcellularLocation>
        <location evidence="6">Cytoplasm</location>
    </subcellularLocation>
</comment>
<dbReference type="PANTHER" id="PTHR43648">
    <property type="entry name" value="ELECTRON TRANSFER FLAVOPROTEIN BETA SUBUNIT LYSINE METHYLTRANSFERASE"/>
    <property type="match status" value="1"/>
</dbReference>
<keyword evidence="2 6" id="KW-0963">Cytoplasm</keyword>
<evidence type="ECO:0000256" key="4">
    <source>
        <dbReference type="ARBA" id="ARBA00022679"/>
    </source>
</evidence>